<accession>A0A813K137</accession>
<evidence type="ECO:0000313" key="2">
    <source>
        <dbReference type="EMBL" id="CAE8689900.1"/>
    </source>
</evidence>
<name>A0A813K137_POLGL</name>
<evidence type="ECO:0008006" key="5">
    <source>
        <dbReference type="Google" id="ProtNLM"/>
    </source>
</evidence>
<gene>
    <name evidence="2" type="ORF">PGLA2088_LOCUS26685</name>
    <name evidence="3" type="ORF">PGLA2088_LOCUS27000</name>
</gene>
<keyword evidence="1" id="KW-0732">Signal</keyword>
<sequence>MQRPMGPCENAALHLRLVLLPLSGAPVRRLEQQAARCRKAGHRYYGVAMVGVRKVGCCLPVVCGGVRQAQLRAAAGRLLSSAVPQEPEAGSWKVQAVSAYTSIRSQVRQELVQAQTDPDGTRWRRVTLDDLTGLRLLPQPWADADVLAVVLRDFHGSVEEYNRLVNRMVTFLTAVLHKAVTIMIPSLGYSEYWMTPLVRIVQLPGLTFCGASNWRSKAPQVELGLELLVPPMWRFLLSGFGPPYVDAVNSSTPLQRDNILMPLPQQVCGSRDLDSQLQWLVPQDALSAAVTLGSIGGCSRALSRNLDELGELAVIVTGNTEVPWAEVERKALRCSWGIGAAYWDVQVDSNLWPKALNCSDSSACSELCAAGGQLRAFLCVPSRFAVEAGTRLLEPQPECNAEGILDQALGLLLAHRTGCWEFLAAAGPPTNAFLAGGGRDLPGRMDDAISHHGKWAQQIRSQRATLATESASLPSAAVCVAGRARSLIEPEVYRSIAQNAVGLSGLGAETSLFFVLDLDKRPMSELMDAFAALPPTAIAIFDKDGARSDWGMPGLPGSCEAWRRCGVACYHQFHKLQTCLRLIEAAEASRGKRFDWFVRIRPDTKWEAPIGDLAEFDQGAVHMSLTNFGENDDNFALVPRAFANAYFAISESCPEPHEAYQSTCAIPWVGSHIYPECAIQMRLKEMQVPWEPFPNIYRIKREAVCRPDDPRGCGRCEIGVCNVAPPD</sequence>
<dbReference type="EMBL" id="CAJNNW010027275">
    <property type="protein sequence ID" value="CAE8690535.1"/>
    <property type="molecule type" value="Genomic_DNA"/>
</dbReference>
<protein>
    <recommendedName>
        <fullName evidence="5">Protein xylosyltransferase</fullName>
    </recommendedName>
</protein>
<organism evidence="2 4">
    <name type="scientific">Polarella glacialis</name>
    <name type="common">Dinoflagellate</name>
    <dbReference type="NCBI Taxonomy" id="89957"/>
    <lineage>
        <taxon>Eukaryota</taxon>
        <taxon>Sar</taxon>
        <taxon>Alveolata</taxon>
        <taxon>Dinophyceae</taxon>
        <taxon>Suessiales</taxon>
        <taxon>Suessiaceae</taxon>
        <taxon>Polarella</taxon>
    </lineage>
</organism>
<feature type="chain" id="PRO_5036222197" description="Protein xylosyltransferase" evidence="1">
    <location>
        <begin position="25"/>
        <end position="727"/>
    </location>
</feature>
<dbReference type="Proteomes" id="UP000626109">
    <property type="component" value="Unassembled WGS sequence"/>
</dbReference>
<evidence type="ECO:0000313" key="3">
    <source>
        <dbReference type="EMBL" id="CAE8690535.1"/>
    </source>
</evidence>
<dbReference type="EMBL" id="CAJNNW010027153">
    <property type="protein sequence ID" value="CAE8689900.1"/>
    <property type="molecule type" value="Genomic_DNA"/>
</dbReference>
<dbReference type="AlphaFoldDB" id="A0A813K137"/>
<evidence type="ECO:0000256" key="1">
    <source>
        <dbReference type="SAM" id="SignalP"/>
    </source>
</evidence>
<proteinExistence type="predicted"/>
<feature type="signal peptide" evidence="1">
    <location>
        <begin position="1"/>
        <end position="24"/>
    </location>
</feature>
<comment type="caution">
    <text evidence="2">The sequence shown here is derived from an EMBL/GenBank/DDBJ whole genome shotgun (WGS) entry which is preliminary data.</text>
</comment>
<reference evidence="2" key="1">
    <citation type="submission" date="2021-02" db="EMBL/GenBank/DDBJ databases">
        <authorList>
            <person name="Dougan E. K."/>
            <person name="Rhodes N."/>
            <person name="Thang M."/>
            <person name="Chan C."/>
        </authorList>
    </citation>
    <scope>NUCLEOTIDE SEQUENCE</scope>
</reference>
<evidence type="ECO:0000313" key="4">
    <source>
        <dbReference type="Proteomes" id="UP000626109"/>
    </source>
</evidence>